<dbReference type="PANTHER" id="PTHR44013:SF1">
    <property type="entry name" value="ZINC-TYPE ALCOHOL DEHYDROGENASE-LIKE PROTEIN C16A3.02C"/>
    <property type="match status" value="1"/>
</dbReference>
<dbReference type="GO" id="GO:0016491">
    <property type="term" value="F:oxidoreductase activity"/>
    <property type="evidence" value="ECO:0007669"/>
    <property type="project" value="InterPro"/>
</dbReference>
<keyword evidence="3" id="KW-1185">Reference proteome</keyword>
<dbReference type="InterPro" id="IPR020843">
    <property type="entry name" value="ER"/>
</dbReference>
<dbReference type="EMBL" id="PGFB01000003">
    <property type="protein sequence ID" value="PJJ62299.1"/>
    <property type="molecule type" value="Genomic_DNA"/>
</dbReference>
<dbReference type="OrthoDB" id="9790818at2"/>
<dbReference type="Gene3D" id="3.90.180.10">
    <property type="entry name" value="Medium-chain alcohol dehydrogenases, catalytic domain"/>
    <property type="match status" value="1"/>
</dbReference>
<reference evidence="2 3" key="1">
    <citation type="submission" date="2017-11" db="EMBL/GenBank/DDBJ databases">
        <title>Genomic Encyclopedia of Archaeal and Bacterial Type Strains, Phase II (KMG-II): From Individual Species to Whole Genera.</title>
        <authorList>
            <person name="Goeker M."/>
        </authorList>
    </citation>
    <scope>NUCLEOTIDE SEQUENCE [LARGE SCALE GENOMIC DNA]</scope>
    <source>
        <strain evidence="2 3">DSM 25625</strain>
    </source>
</reference>
<evidence type="ECO:0000313" key="3">
    <source>
        <dbReference type="Proteomes" id="UP000230161"/>
    </source>
</evidence>
<dbReference type="InterPro" id="IPR036291">
    <property type="entry name" value="NAD(P)-bd_dom_sf"/>
</dbReference>
<dbReference type="SUPFAM" id="SSF51735">
    <property type="entry name" value="NAD(P)-binding Rossmann-fold domains"/>
    <property type="match status" value="1"/>
</dbReference>
<dbReference type="Pfam" id="PF13602">
    <property type="entry name" value="ADH_zinc_N_2"/>
    <property type="match status" value="1"/>
</dbReference>
<accession>A0A2M9BWJ6</accession>
<feature type="domain" description="Enoyl reductase (ER)" evidence="1">
    <location>
        <begin position="10"/>
        <end position="316"/>
    </location>
</feature>
<proteinExistence type="predicted"/>
<sequence>MRAAVYRRYGSPDVVSVEEVPTPTPAADEILVRNRASTIGAADSAARRGVPLFSRLFFGLRRPRWQILGSEFAGQVAAVGPAVTRFRIGDEIVGITGPDFGGHAEYLTVSEAGAVMRKPAGIAHTDAAALADGTALAFLRDEAGLRPGQSILINGAAGSVGSMAVQLAKHVGATVTAVCSTGSVHAMTRLGADRVIDRTRQDFTREDRSYDVVFDAVGKSSFARCRRCLAPDGVYLSTVPSLPLMLRLPWFGSRRAKVAFTGLRPTAEKTRDLHLVMALADAGDIVAVIDGRYPLERIVEAHARVDTGRKTGTVVVTMGESS</sequence>
<dbReference type="Pfam" id="PF08240">
    <property type="entry name" value="ADH_N"/>
    <property type="match status" value="1"/>
</dbReference>
<comment type="caution">
    <text evidence="2">The sequence shown here is derived from an EMBL/GenBank/DDBJ whole genome shotgun (WGS) entry which is preliminary data.</text>
</comment>
<protein>
    <submittedName>
        <fullName evidence="2">NADPH:quinone reductase-like Zn-dependent oxidoreductase</fullName>
    </submittedName>
</protein>
<dbReference type="InterPro" id="IPR052733">
    <property type="entry name" value="Chloroplast_QOR"/>
</dbReference>
<dbReference type="SMART" id="SM00829">
    <property type="entry name" value="PKS_ER"/>
    <property type="match status" value="1"/>
</dbReference>
<evidence type="ECO:0000313" key="2">
    <source>
        <dbReference type="EMBL" id="PJJ62299.1"/>
    </source>
</evidence>
<dbReference type="CDD" id="cd08267">
    <property type="entry name" value="MDR1"/>
    <property type="match status" value="1"/>
</dbReference>
<dbReference type="InterPro" id="IPR011032">
    <property type="entry name" value="GroES-like_sf"/>
</dbReference>
<gene>
    <name evidence="2" type="ORF">CLV54_2097</name>
</gene>
<dbReference type="PANTHER" id="PTHR44013">
    <property type="entry name" value="ZINC-TYPE ALCOHOL DEHYDROGENASE-LIKE PROTEIN C16A3.02C"/>
    <property type="match status" value="1"/>
</dbReference>
<organism evidence="2 3">
    <name type="scientific">Compostimonas suwonensis</name>
    <dbReference type="NCBI Taxonomy" id="1048394"/>
    <lineage>
        <taxon>Bacteria</taxon>
        <taxon>Bacillati</taxon>
        <taxon>Actinomycetota</taxon>
        <taxon>Actinomycetes</taxon>
        <taxon>Micrococcales</taxon>
        <taxon>Microbacteriaceae</taxon>
        <taxon>Compostimonas</taxon>
    </lineage>
</organism>
<name>A0A2M9BWJ6_9MICO</name>
<dbReference type="Proteomes" id="UP000230161">
    <property type="component" value="Unassembled WGS sequence"/>
</dbReference>
<dbReference type="AlphaFoldDB" id="A0A2M9BWJ6"/>
<dbReference type="Gene3D" id="3.40.50.720">
    <property type="entry name" value="NAD(P)-binding Rossmann-like Domain"/>
    <property type="match status" value="1"/>
</dbReference>
<dbReference type="SUPFAM" id="SSF50129">
    <property type="entry name" value="GroES-like"/>
    <property type="match status" value="1"/>
</dbReference>
<dbReference type="RefSeq" id="WP_100344875.1">
    <property type="nucleotide sequence ID" value="NZ_PGFB01000003.1"/>
</dbReference>
<evidence type="ECO:0000259" key="1">
    <source>
        <dbReference type="SMART" id="SM00829"/>
    </source>
</evidence>
<dbReference type="InterPro" id="IPR013154">
    <property type="entry name" value="ADH-like_N"/>
</dbReference>